<comment type="caution">
    <text evidence="3">Lacks conserved residue(s) required for the propagation of feature annotation.</text>
</comment>
<dbReference type="InterPro" id="IPR005202">
    <property type="entry name" value="TF_GRAS"/>
</dbReference>
<proteinExistence type="inferred from homology"/>
<evidence type="ECO:0000256" key="2">
    <source>
        <dbReference type="ARBA" id="ARBA00023163"/>
    </source>
</evidence>
<name>A0ABD3T9E0_9LAMI</name>
<feature type="region of interest" description="VHIID" evidence="3">
    <location>
        <begin position="178"/>
        <end position="243"/>
    </location>
</feature>
<evidence type="ECO:0000256" key="4">
    <source>
        <dbReference type="SAM" id="MobiDB-lite"/>
    </source>
</evidence>
<evidence type="ECO:0000313" key="6">
    <source>
        <dbReference type="Proteomes" id="UP001634393"/>
    </source>
</evidence>
<comment type="similarity">
    <text evidence="3">Belongs to the GRAS family.</text>
</comment>
<organism evidence="5 6">
    <name type="scientific">Penstemon smallii</name>
    <dbReference type="NCBI Taxonomy" id="265156"/>
    <lineage>
        <taxon>Eukaryota</taxon>
        <taxon>Viridiplantae</taxon>
        <taxon>Streptophyta</taxon>
        <taxon>Embryophyta</taxon>
        <taxon>Tracheophyta</taxon>
        <taxon>Spermatophyta</taxon>
        <taxon>Magnoliopsida</taxon>
        <taxon>eudicotyledons</taxon>
        <taxon>Gunneridae</taxon>
        <taxon>Pentapetalae</taxon>
        <taxon>asterids</taxon>
        <taxon>lamiids</taxon>
        <taxon>Lamiales</taxon>
        <taxon>Plantaginaceae</taxon>
        <taxon>Cheloneae</taxon>
        <taxon>Penstemon</taxon>
    </lineage>
</organism>
<feature type="region of interest" description="Disordered" evidence="4">
    <location>
        <begin position="57"/>
        <end position="76"/>
    </location>
</feature>
<dbReference type="EMBL" id="JBJXBP010000004">
    <property type="protein sequence ID" value="KAL3833246.1"/>
    <property type="molecule type" value="Genomic_DNA"/>
</dbReference>
<keyword evidence="6" id="KW-1185">Reference proteome</keyword>
<comment type="caution">
    <text evidence="5">The sequence shown here is derived from an EMBL/GenBank/DDBJ whole genome shotgun (WGS) entry which is preliminary data.</text>
</comment>
<evidence type="ECO:0000256" key="1">
    <source>
        <dbReference type="ARBA" id="ARBA00023015"/>
    </source>
</evidence>
<gene>
    <name evidence="5" type="ORF">ACJIZ3_007982</name>
</gene>
<reference evidence="5 6" key="1">
    <citation type="submission" date="2024-12" db="EMBL/GenBank/DDBJ databases">
        <title>The unique morphological basis and parallel evolutionary history of personate flowers in Penstemon.</title>
        <authorList>
            <person name="Depatie T.H."/>
            <person name="Wessinger C.A."/>
        </authorList>
    </citation>
    <scope>NUCLEOTIDE SEQUENCE [LARGE SCALE GENOMIC DNA]</scope>
    <source>
        <strain evidence="5">WTNN_2</strain>
        <tissue evidence="5">Leaf</tissue>
    </source>
</reference>
<dbReference type="Proteomes" id="UP001634393">
    <property type="component" value="Unassembled WGS sequence"/>
</dbReference>
<feature type="region of interest" description="SAW" evidence="3">
    <location>
        <begin position="400"/>
        <end position="476"/>
    </location>
</feature>
<dbReference type="PROSITE" id="PS50985">
    <property type="entry name" value="GRAS"/>
    <property type="match status" value="1"/>
</dbReference>
<dbReference type="Pfam" id="PF03514">
    <property type="entry name" value="GRAS"/>
    <property type="match status" value="1"/>
</dbReference>
<keyword evidence="1" id="KW-0805">Transcription regulation</keyword>
<dbReference type="PANTHER" id="PTHR31636">
    <property type="entry name" value="OSJNBA0084A10.13 PROTEIN-RELATED"/>
    <property type="match status" value="1"/>
</dbReference>
<feature type="compositionally biased region" description="Low complexity" evidence="4">
    <location>
        <begin position="57"/>
        <end position="73"/>
    </location>
</feature>
<dbReference type="AlphaFoldDB" id="A0ABD3T9E0"/>
<evidence type="ECO:0000256" key="3">
    <source>
        <dbReference type="PROSITE-ProRule" id="PRU01191"/>
    </source>
</evidence>
<feature type="short sequence motif" description="VHIID" evidence="3">
    <location>
        <begin position="209"/>
        <end position="213"/>
    </location>
</feature>
<protein>
    <submittedName>
        <fullName evidence="5">Uncharacterized protein</fullName>
    </submittedName>
</protein>
<keyword evidence="2" id="KW-0804">Transcription</keyword>
<feature type="region of interest" description="Disordered" evidence="4">
    <location>
        <begin position="16"/>
        <end position="35"/>
    </location>
</feature>
<sequence>MDTLFRLVSLQSDHQSFNSTTTSSSSRSSKQNPNYHQNDVEECFNLFMDDDDFSSSSRHYNPNYTPTPTTTTTGSPHAPVDVTLEFAASLAGQTAKWATEILAETAKAIADRNSARVQQLMWMLNEMGSPYGDIDQKLASYFLQALFSRMTDSGERTYRTLIDASEKTCSFESTRKTVLKFQEVSPWTMFGHVACNGAIMEAFEGESKLHIIDISNTYCTQWPTLFEAIATRADETPHLRLTTVMCGGTGGNAAVQKVMKEIGSRMEKFARLMGVPFKFNVIHHAGDLSELNLSELDIKDDEALAINCVGALHSVTTISNRRDYLLSIFKKMNPRIFTIVEEEADLDVGHDGFEFVSGFQECLRWFRVYFEALDESFPRTNNERLMLERAAGRAIMDLVACPPEKSVERRDTALRWSHRLQSCGFNPLSFNEEVCDDVRALLRRYKEGWSMAQCSDSAGIFLFWKDMPVVWASAWKP</sequence>
<feature type="compositionally biased region" description="Low complexity" evidence="4">
    <location>
        <begin position="19"/>
        <end position="29"/>
    </location>
</feature>
<evidence type="ECO:0000313" key="5">
    <source>
        <dbReference type="EMBL" id="KAL3833246.1"/>
    </source>
</evidence>
<accession>A0ABD3T9E0</accession>